<evidence type="ECO:0000313" key="2">
    <source>
        <dbReference type="Proteomes" id="UP001187192"/>
    </source>
</evidence>
<evidence type="ECO:0000313" key="1">
    <source>
        <dbReference type="EMBL" id="GMN69038.1"/>
    </source>
</evidence>
<name>A0AA88E7E0_FICCA</name>
<dbReference type="Proteomes" id="UP001187192">
    <property type="component" value="Unassembled WGS sequence"/>
</dbReference>
<dbReference type="PANTHER" id="PTHR43198">
    <property type="entry name" value="BIFUNCTIONAL TH2 PROTEIN"/>
    <property type="match status" value="1"/>
</dbReference>
<gene>
    <name evidence="1" type="ORF">TIFTF001_038087</name>
</gene>
<organism evidence="1 2">
    <name type="scientific">Ficus carica</name>
    <name type="common">Common fig</name>
    <dbReference type="NCBI Taxonomy" id="3494"/>
    <lineage>
        <taxon>Eukaryota</taxon>
        <taxon>Viridiplantae</taxon>
        <taxon>Streptophyta</taxon>
        <taxon>Embryophyta</taxon>
        <taxon>Tracheophyta</taxon>
        <taxon>Spermatophyta</taxon>
        <taxon>Magnoliopsida</taxon>
        <taxon>eudicotyledons</taxon>
        <taxon>Gunneridae</taxon>
        <taxon>Pentapetalae</taxon>
        <taxon>rosids</taxon>
        <taxon>fabids</taxon>
        <taxon>Rosales</taxon>
        <taxon>Moraceae</taxon>
        <taxon>Ficeae</taxon>
        <taxon>Ficus</taxon>
    </lineage>
</organism>
<sequence length="193" mass="21854">MRNTWDHLCTQHVEEVKKFLDYINFGAPQLPGKEYDHAGLHHALELVLEAEEKASETMENSGLLRGLTLERVRFRETSMVKVGKLMIFICDLDVLNVHSHDLTYVTMGEIFKTVQSPLEKLLSFIEIGIVINASARMRKLAFQFGVKLVPLFPTLVKKQKELVVGGSSNWKSVSGILFMVSSWAEIEAFIFGL</sequence>
<dbReference type="GO" id="GO:0005829">
    <property type="term" value="C:cytosol"/>
    <property type="evidence" value="ECO:0007669"/>
    <property type="project" value="TreeGrafter"/>
</dbReference>
<reference evidence="1" key="1">
    <citation type="submission" date="2023-07" db="EMBL/GenBank/DDBJ databases">
        <title>draft genome sequence of fig (Ficus carica).</title>
        <authorList>
            <person name="Takahashi T."/>
            <person name="Nishimura K."/>
        </authorList>
    </citation>
    <scope>NUCLEOTIDE SEQUENCE</scope>
</reference>
<dbReference type="PANTHER" id="PTHR43198:SF9">
    <property type="entry name" value="AMINOPYRIMIDINE AMINOHYDROLASE, MITOCHONDRIAL ISOFORM X1-RELATED"/>
    <property type="match status" value="1"/>
</dbReference>
<proteinExistence type="predicted"/>
<dbReference type="AlphaFoldDB" id="A0AA88E7E0"/>
<dbReference type="EMBL" id="BTGU01000755">
    <property type="protein sequence ID" value="GMN69038.1"/>
    <property type="molecule type" value="Genomic_DNA"/>
</dbReference>
<keyword evidence="2" id="KW-1185">Reference proteome</keyword>
<protein>
    <submittedName>
        <fullName evidence="1">Uncharacterized protein</fullName>
    </submittedName>
</protein>
<accession>A0AA88E7E0</accession>
<comment type="caution">
    <text evidence="1">The sequence shown here is derived from an EMBL/GenBank/DDBJ whole genome shotgun (WGS) entry which is preliminary data.</text>
</comment>
<dbReference type="InterPro" id="IPR050967">
    <property type="entry name" value="Thiamine_Salvage_TenA"/>
</dbReference>